<feature type="compositionally biased region" description="Polar residues" evidence="1">
    <location>
        <begin position="1624"/>
        <end position="1634"/>
    </location>
</feature>
<feature type="region of interest" description="Disordered" evidence="1">
    <location>
        <begin position="1417"/>
        <end position="1641"/>
    </location>
</feature>
<feature type="compositionally biased region" description="Pro residues" evidence="1">
    <location>
        <begin position="1987"/>
        <end position="1998"/>
    </location>
</feature>
<feature type="compositionally biased region" description="Polar residues" evidence="1">
    <location>
        <begin position="1952"/>
        <end position="1966"/>
    </location>
</feature>
<feature type="compositionally biased region" description="Pro residues" evidence="1">
    <location>
        <begin position="1914"/>
        <end position="1924"/>
    </location>
</feature>
<dbReference type="GO" id="GO:0034967">
    <property type="term" value="C:Set3 complex"/>
    <property type="evidence" value="ECO:0007669"/>
    <property type="project" value="TreeGrafter"/>
</dbReference>
<dbReference type="Gene3D" id="1.10.10.60">
    <property type="entry name" value="Homeodomain-like"/>
    <property type="match status" value="2"/>
</dbReference>
<feature type="compositionally biased region" description="Low complexity" evidence="1">
    <location>
        <begin position="1902"/>
        <end position="1913"/>
    </location>
</feature>
<dbReference type="EMBL" id="JAKWBI020000197">
    <property type="protein sequence ID" value="KAJ2899428.1"/>
    <property type="molecule type" value="Genomic_DNA"/>
</dbReference>
<feature type="compositionally biased region" description="Low complexity" evidence="1">
    <location>
        <begin position="2179"/>
        <end position="2188"/>
    </location>
</feature>
<feature type="compositionally biased region" description="Low complexity" evidence="1">
    <location>
        <begin position="1522"/>
        <end position="1587"/>
    </location>
</feature>
<feature type="compositionally biased region" description="Basic and acidic residues" evidence="1">
    <location>
        <begin position="170"/>
        <end position="193"/>
    </location>
</feature>
<keyword evidence="5" id="KW-1185">Reference proteome</keyword>
<feature type="compositionally biased region" description="Gly residues" evidence="1">
    <location>
        <begin position="86"/>
        <end position="109"/>
    </location>
</feature>
<feature type="region of interest" description="Disordered" evidence="1">
    <location>
        <begin position="1111"/>
        <end position="1369"/>
    </location>
</feature>
<dbReference type="SUPFAM" id="SSF46689">
    <property type="entry name" value="Homeodomain-like"/>
    <property type="match status" value="2"/>
</dbReference>
<evidence type="ECO:0000256" key="1">
    <source>
        <dbReference type="SAM" id="MobiDB-lite"/>
    </source>
</evidence>
<dbReference type="SMART" id="SM00717">
    <property type="entry name" value="SANT"/>
    <property type="match status" value="2"/>
</dbReference>
<feature type="compositionally biased region" description="Polar residues" evidence="1">
    <location>
        <begin position="55"/>
        <end position="69"/>
    </location>
</feature>
<feature type="compositionally biased region" description="Basic and acidic residues" evidence="1">
    <location>
        <begin position="957"/>
        <end position="1014"/>
    </location>
</feature>
<feature type="compositionally biased region" description="Basic and acidic residues" evidence="1">
    <location>
        <begin position="226"/>
        <end position="314"/>
    </location>
</feature>
<feature type="compositionally biased region" description="Low complexity" evidence="1">
    <location>
        <begin position="2248"/>
        <end position="2271"/>
    </location>
</feature>
<dbReference type="PANTHER" id="PTHR13992:SF39">
    <property type="entry name" value="SMRTER, ISOFORM G"/>
    <property type="match status" value="1"/>
</dbReference>
<feature type="compositionally biased region" description="Polar residues" evidence="1">
    <location>
        <begin position="1859"/>
        <end position="1888"/>
    </location>
</feature>
<feature type="compositionally biased region" description="Polar residues" evidence="1">
    <location>
        <begin position="2235"/>
        <end position="2247"/>
    </location>
</feature>
<evidence type="ECO:0000313" key="5">
    <source>
        <dbReference type="Proteomes" id="UP001201980"/>
    </source>
</evidence>
<feature type="region of interest" description="Disordered" evidence="1">
    <location>
        <begin position="49"/>
        <end position="579"/>
    </location>
</feature>
<feature type="compositionally biased region" description="Polar residues" evidence="1">
    <location>
        <begin position="1507"/>
        <end position="1517"/>
    </location>
</feature>
<feature type="compositionally biased region" description="Low complexity" evidence="1">
    <location>
        <begin position="2210"/>
        <end position="2220"/>
    </location>
</feature>
<feature type="compositionally biased region" description="Basic and acidic residues" evidence="1">
    <location>
        <begin position="2607"/>
        <end position="2618"/>
    </location>
</feature>
<dbReference type="InterPro" id="IPR001005">
    <property type="entry name" value="SANT/Myb"/>
</dbReference>
<feature type="chain" id="PRO_5041938585" description="Myb-like domain-containing protein" evidence="2">
    <location>
        <begin position="26"/>
        <end position="2618"/>
    </location>
</feature>
<feature type="compositionally biased region" description="Basic and acidic residues" evidence="1">
    <location>
        <begin position="443"/>
        <end position="480"/>
    </location>
</feature>
<organism evidence="4 5">
    <name type="scientific">Zalerion maritima</name>
    <dbReference type="NCBI Taxonomy" id="339359"/>
    <lineage>
        <taxon>Eukaryota</taxon>
        <taxon>Fungi</taxon>
        <taxon>Dikarya</taxon>
        <taxon>Ascomycota</taxon>
        <taxon>Pezizomycotina</taxon>
        <taxon>Sordariomycetes</taxon>
        <taxon>Lulworthiomycetidae</taxon>
        <taxon>Lulworthiales</taxon>
        <taxon>Lulworthiaceae</taxon>
        <taxon>Zalerion</taxon>
    </lineage>
</organism>
<feature type="compositionally biased region" description="Basic and acidic residues" evidence="1">
    <location>
        <begin position="489"/>
        <end position="519"/>
    </location>
</feature>
<evidence type="ECO:0000313" key="4">
    <source>
        <dbReference type="EMBL" id="KAJ2899428.1"/>
    </source>
</evidence>
<feature type="compositionally biased region" description="Pro residues" evidence="1">
    <location>
        <begin position="1340"/>
        <end position="1351"/>
    </location>
</feature>
<dbReference type="CDD" id="cd00167">
    <property type="entry name" value="SANT"/>
    <property type="match status" value="1"/>
</dbReference>
<dbReference type="InterPro" id="IPR009057">
    <property type="entry name" value="Homeodomain-like_sf"/>
</dbReference>
<sequence length="2618" mass="288017">MTHIVALAVALALALVLLVPTTIHPHIEDNPARDPPGIAVLVLPYGDDSRRRSAGDSNPNPSVFQNNRDTFVRAPPRGPKALEPSRGGGGGFAGDFRGRGGITRRGGPGRNTWSSRDDSRDRDRDDFRRDGPIRDDRSRERDRVRDYRDRENDFYRRRPPSPQGRVRSPQGRDFRDRDVLGVDADRARRESRDGPLSAGSSNSDPPFPQTFRGSSFAPRGGRGGRGRADYDRSRGRYYDDRPPLGDRYARSRSQEGRQDGRSWTRDDRDRDSRHPPGYDSFTRRDSYVSARDNDDDRLHRDRGDLIRKPERASVSHETPAPKDISPPPLAPPAPAFGSQLPRPPPPTDLTLGIGKAPPTGPRAERPASAEHSGGNDARLPPTGPSKQLTDRSPTIPIGPRAQGVKPPPRPSSKQWINPNLKKGPESPRTSRSHSFVQNQRPGGFHDHPHDFHDDHDRRPRSSDAKTDDGRHTHTSDHYDIRGYQSARASMERDHHPSRQLDFSHDVKMGGTDEKRDQDVVPKTPSPASTHDESEKKTEPDIVFAEPRKPQPAFVRHTSGEVGHVVEGTLPSGSDSDDDEEEIDYILDQEIEKTQAKLDALREVPALPLEAVPQFLASKEEVSLRLVEQDIGIFGILGPIYELPEEQSAQPPSLVNGDIEMADAPTEALLEALPKVISEMEPIVKDEPQPEPEPMAVEPANRDVPIPAPASIQEYSSSILDKTLLTPPAPLPPTETPVADSVPNGAPAVVEPEDSGHIEPSVEVMDLDDTGLDDRLLRAGTEATADDADVSMNGAGTDKELSPRPSEASQPGPLQPSGGIVQRHSTSPPEDASEASAVTKGVSSSQSHAEPDSETDFGSDMALSVSCERVVTPPIDSLPRYKGHVPWHQDRRYQRAVTIQYDMSQYIRGRIQEEVVKKNEEQKAARACYAQKYEEYIRWTQSDDPVAVKSRDQFSTNPKEEVKEKKPNGREPTHENTRSRRYASERDIEKVLEMSKREADERKEREEQAQRERRATAKEAAIPVMYWTDQERNLDLFPNRTGLVRINHLITDWEALKPINNFTQEEQQMFEKNYLESNKFWGKVAQGIPQRSYQGCIQYYYLMKRELNLKEKLKKQPKKRKSKQRTKRAVAELGNGDIETDENVEVNENGERRRPRRAAAPTFNSETPADSEHGTPAGTPGRRRGQHNTPVGDSGAEKPEGGRKGRRARPHKEKEPKLPKGAHNMPGMPAPSSMSAIPVPIPTIASTGTPGPPSAKSNRSRSNSRVGWASPQMPVEKPTIPSMEAPSPGLAPPFVLSTPISSVEKQEPGPPIPPTNLPEAIMPPQLRPDPILLDQLTPLSVPAPSPAPPFERPAPSTTRARGSTNASSYWSVAESENFPGYLEAFGNDWGAIASYMETKTSIMVKNYYMRQKEGKPEWERILDQAQQKKAQGIELPPPPSKPGPNMGGGKRKQDASQHHNANSQQAPLRQLVSADANHSPRKVVENIAPQPVSRLPTSSGVPIAQALPRSQTSPSHQTPIAPVPAQASPQQQPQQLPLQQHGPPQQAQQAATVQPAQQPMQPAPSQQQSPRAVPQQQPPVSQVMSPGPRTVRAPPFTLPEHEREAPAQAQAQAQVHTHLPRHSRVASQKVPSLHQSPAEPPMQSPLLAAKLESPLLDRLPKTESISQVPPAPPHPARQPERPPSRSAREREMRDVDMLHQHAFDPMMQEQHIHRIREHEMRGGLGRVEPMALSRGGGDAPGPVPVSMAGLTPISTGPQGFQPIMSPQMGSMSAQAAQAQAQQHAQQQAQQQQLQQPMQHQMPQQVHQMQQASQQPVSHSPRLHPRPKNAQQQQQQMPQHDVPPHHVPQQQPAQLPVQQQTTTMRLLLNESQQPPTQSPHGPSSAVQSPLSAHPLQTPPLIHHQQSQPQPSSSSSQPPPSQPPSQMPPQEQQPQRLAVTMSHTPRQVAAMQQPPMEQSQQRRQVSTPVTLRDPYPPMSQPLPQQKVTAPVPPPSQTPAPVPASSAPPKSRKSNIFGILNDDEPAPTPPPKREAVSTPAPQGTSTPPPHALPPRQPASQTPGAPTSAQIRREPEPQGYFRSNPTSGMPSLKPTFSNSPQPQHLPGPRQTDSPSAASALERDYYNRYNSPHQTHATNSPQSAPQYPPPPPPQQQQQQTPAVQERWGPTSHPASQGPKAPPPQQSAWAAQQPPTAKSLQQVSYGSQGSYPTIMNPSAASPPSHHASQPRGREHSREPSGWGQQQSQIPTPATQPQWTPSVAQQQQQQQQMSQYLPQQHPPAAPQHLMRDERYSVPPPMSQTQQAMSARYPPPNAPRAGEQPPSRQEAYPTAPRYGTPAPRDPYQAPPSAARDPRDLYGAPSRDPIPGRSFTPGPSYAQASDPRSAYPSHPPVAQDKFRESEMSRMHREQIQREYGRREMQMHQQAQQQAVAQQMGVPPPGTSAMTPGARQMRPGPPHQPPLDEYGRPADMSGDGGVTGTRLVNSLGGQWRRQGGSRPAGSAILGYVPMPRGHLRRMGTDPLARGSDQGATGGNGDDKKGQDTPTDGGSEQKPGPGAQSPWDSATQQPQVRTESQSQSVGKELQTKTPKKRKFGGEKHIWLRDAGEGNLTVKLYDEPSPKRRNH</sequence>
<evidence type="ECO:0000256" key="2">
    <source>
        <dbReference type="SAM" id="SignalP"/>
    </source>
</evidence>
<feature type="compositionally biased region" description="Low complexity" evidence="1">
    <location>
        <begin position="1845"/>
        <end position="1858"/>
    </location>
</feature>
<dbReference type="InterPro" id="IPR051571">
    <property type="entry name" value="N-CoR_corepressor"/>
</dbReference>
<feature type="compositionally biased region" description="Low complexity" evidence="1">
    <location>
        <begin position="2149"/>
        <end position="2158"/>
    </location>
</feature>
<reference evidence="4" key="1">
    <citation type="submission" date="2022-07" db="EMBL/GenBank/DDBJ databases">
        <title>Draft genome sequence of Zalerion maritima ATCC 34329, a (micro)plastics degrading marine fungus.</title>
        <authorList>
            <person name="Paco A."/>
            <person name="Goncalves M.F.M."/>
            <person name="Rocha-Santos T.A.P."/>
            <person name="Alves A."/>
        </authorList>
    </citation>
    <scope>NUCLEOTIDE SEQUENCE</scope>
    <source>
        <strain evidence="4">ATCC 34329</strain>
    </source>
</reference>
<evidence type="ECO:0000259" key="3">
    <source>
        <dbReference type="SMART" id="SM00717"/>
    </source>
</evidence>
<proteinExistence type="predicted"/>
<feature type="compositionally biased region" description="Low complexity" evidence="1">
    <location>
        <begin position="2416"/>
        <end position="2429"/>
    </location>
</feature>
<feature type="region of interest" description="Disordered" evidence="1">
    <location>
        <begin position="945"/>
        <end position="1014"/>
    </location>
</feature>
<dbReference type="PANTHER" id="PTHR13992">
    <property type="entry name" value="NUCLEAR RECEPTOR CO-REPRESSOR RELATED NCOR"/>
    <property type="match status" value="1"/>
</dbReference>
<feature type="region of interest" description="Disordered" evidence="1">
    <location>
        <begin position="1764"/>
        <end position="2618"/>
    </location>
</feature>
<feature type="signal peptide" evidence="2">
    <location>
        <begin position="1"/>
        <end position="25"/>
    </location>
</feature>
<feature type="domain" description="Myb-like" evidence="3">
    <location>
        <begin position="1365"/>
        <end position="1413"/>
    </location>
</feature>
<feature type="compositionally biased region" description="Basic and acidic residues" evidence="1">
    <location>
        <begin position="115"/>
        <end position="156"/>
    </location>
</feature>
<feature type="compositionally biased region" description="Pro residues" evidence="1">
    <location>
        <begin position="324"/>
        <end position="334"/>
    </location>
</feature>
<comment type="caution">
    <text evidence="4">The sequence shown here is derived from an EMBL/GenBank/DDBJ whole genome shotgun (WGS) entry which is preliminary data.</text>
</comment>
<feature type="compositionally biased region" description="Basic residues" evidence="1">
    <location>
        <begin position="1111"/>
        <end position="1127"/>
    </location>
</feature>
<feature type="region of interest" description="Disordered" evidence="1">
    <location>
        <begin position="1662"/>
        <end position="1689"/>
    </location>
</feature>
<gene>
    <name evidence="4" type="ORF">MKZ38_003043</name>
</gene>
<feature type="compositionally biased region" description="Basic and acidic residues" evidence="1">
    <location>
        <begin position="2587"/>
        <end position="2599"/>
    </location>
</feature>
<feature type="compositionally biased region" description="Polar residues" evidence="1">
    <location>
        <begin position="2054"/>
        <end position="2065"/>
    </location>
</feature>
<keyword evidence="2" id="KW-0732">Signal</keyword>
<feature type="domain" description="Myb-like" evidence="3">
    <location>
        <begin position="1057"/>
        <end position="1105"/>
    </location>
</feature>
<dbReference type="GO" id="GO:0006357">
    <property type="term" value="P:regulation of transcription by RNA polymerase II"/>
    <property type="evidence" value="ECO:0007669"/>
    <property type="project" value="TreeGrafter"/>
</dbReference>
<feature type="region of interest" description="Disordered" evidence="1">
    <location>
        <begin position="684"/>
        <end position="860"/>
    </location>
</feature>
<feature type="compositionally biased region" description="Polar residues" evidence="1">
    <location>
        <begin position="1457"/>
        <end position="1466"/>
    </location>
</feature>
<accession>A0AAD5RN75</accession>
<name>A0AAD5RN75_9PEZI</name>
<feature type="compositionally biased region" description="Pro residues" evidence="1">
    <location>
        <begin position="2042"/>
        <end position="2052"/>
    </location>
</feature>
<feature type="compositionally biased region" description="Polar residues" evidence="1">
    <location>
        <begin position="2554"/>
        <end position="2573"/>
    </location>
</feature>
<feature type="compositionally biased region" description="Basic and acidic residues" evidence="1">
    <location>
        <begin position="2390"/>
        <end position="2415"/>
    </location>
</feature>
<feature type="compositionally biased region" description="Polar residues" evidence="1">
    <location>
        <begin position="427"/>
        <end position="440"/>
    </location>
</feature>
<dbReference type="Proteomes" id="UP001201980">
    <property type="component" value="Unassembled WGS sequence"/>
</dbReference>
<feature type="compositionally biased region" description="Basic and acidic residues" evidence="1">
    <location>
        <begin position="1676"/>
        <end position="1689"/>
    </location>
</feature>
<feature type="compositionally biased region" description="Polar residues" evidence="1">
    <location>
        <begin position="1356"/>
        <end position="1369"/>
    </location>
</feature>
<protein>
    <recommendedName>
        <fullName evidence="3">Myb-like domain-containing protein</fullName>
    </recommendedName>
</protein>
<feature type="compositionally biased region" description="Low complexity" evidence="1">
    <location>
        <begin position="1829"/>
        <end position="1838"/>
    </location>
</feature>
<feature type="compositionally biased region" description="Low complexity" evidence="1">
    <location>
        <begin position="1764"/>
        <end position="1814"/>
    </location>
</feature>
<feature type="compositionally biased region" description="Polar residues" evidence="1">
    <location>
        <begin position="2122"/>
        <end position="2134"/>
    </location>
</feature>
<feature type="compositionally biased region" description="Polar residues" evidence="1">
    <location>
        <begin position="2189"/>
        <end position="2209"/>
    </location>
</feature>
<dbReference type="Pfam" id="PF00249">
    <property type="entry name" value="Myb_DNA-binding"/>
    <property type="match status" value="1"/>
</dbReference>
<feature type="compositionally biased region" description="Polar residues" evidence="1">
    <location>
        <begin position="2076"/>
        <end position="2097"/>
    </location>
</feature>
<feature type="compositionally biased region" description="Basic and acidic residues" evidence="1">
    <location>
        <begin position="529"/>
        <end position="539"/>
    </location>
</feature>